<dbReference type="InterPro" id="IPR013525">
    <property type="entry name" value="ABC2_TM"/>
</dbReference>
<feature type="domain" description="ABC transmembrane type-2" evidence="10">
    <location>
        <begin position="46"/>
        <end position="285"/>
    </location>
</feature>
<comment type="subcellular location">
    <subcellularLocation>
        <location evidence="1">Cell inner membrane</location>
        <topology evidence="1">Multi-pass membrane protein</topology>
    </subcellularLocation>
    <subcellularLocation>
        <location evidence="9">Cell membrane</location>
        <topology evidence="9">Multi-pass membrane protein</topology>
    </subcellularLocation>
</comment>
<dbReference type="InParanoid" id="A0A1Q5PWA6"/>
<dbReference type="RefSeq" id="WP_073823932.1">
    <property type="nucleotide sequence ID" value="NZ_JAUNKL010000002.1"/>
</dbReference>
<evidence type="ECO:0000256" key="9">
    <source>
        <dbReference type="RuleBase" id="RU361157"/>
    </source>
</evidence>
<evidence type="ECO:0000256" key="8">
    <source>
        <dbReference type="ARBA" id="ARBA00023136"/>
    </source>
</evidence>
<evidence type="ECO:0000256" key="6">
    <source>
        <dbReference type="ARBA" id="ARBA00022692"/>
    </source>
</evidence>
<feature type="transmembrane region" description="Helical" evidence="9">
    <location>
        <begin position="49"/>
        <end position="69"/>
    </location>
</feature>
<accession>A0A1Q5PWA6</accession>
<dbReference type="InterPro" id="IPR047817">
    <property type="entry name" value="ABC2_TM_bact-type"/>
</dbReference>
<sequence length="293" mass="33011">MSTAIERQDFRRPGRSVGLLEVIRQPYLTSLIVHKELRARYRGSVFGMLWSYAKPATQFAVFYFAIGVFMNMNRNIPNFVIYMFSGVIAINYFSEAFGNATRSIVGNAPLVKKIYLPRELFPMSALWVAFVHFLPQLAILLIGALFFGWQPSLTGIGAVLIGFLIISFFSLGLGLFAGAINVFFRDAENFVDLILMVATWTSPVLYKWSMVHDKLSQPLGGFFWLLYQANPLTAAVELFHYGFWHPTLGPDAADPLPPHLLEWGLLGLGFSVLVLVIGEVAFRRMDPRFAQEL</sequence>
<feature type="transmembrane region" description="Helical" evidence="9">
    <location>
        <begin position="76"/>
        <end position="93"/>
    </location>
</feature>
<evidence type="ECO:0000313" key="11">
    <source>
        <dbReference type="EMBL" id="OKL51847.1"/>
    </source>
</evidence>
<feature type="transmembrane region" description="Helical" evidence="9">
    <location>
        <begin position="159"/>
        <end position="184"/>
    </location>
</feature>
<feature type="transmembrane region" description="Helical" evidence="9">
    <location>
        <begin position="263"/>
        <end position="282"/>
    </location>
</feature>
<organism evidence="11 12">
    <name type="scientific">Buchananella hordeovulneris</name>
    <dbReference type="NCBI Taxonomy" id="52770"/>
    <lineage>
        <taxon>Bacteria</taxon>
        <taxon>Bacillati</taxon>
        <taxon>Actinomycetota</taxon>
        <taxon>Actinomycetes</taxon>
        <taxon>Actinomycetales</taxon>
        <taxon>Actinomycetaceae</taxon>
        <taxon>Buchananella</taxon>
    </lineage>
</organism>
<dbReference type="STRING" id="52770.BSZ40_04995"/>
<feature type="transmembrane region" description="Helical" evidence="9">
    <location>
        <begin position="190"/>
        <end position="209"/>
    </location>
</feature>
<proteinExistence type="inferred from homology"/>
<keyword evidence="3 9" id="KW-0813">Transport</keyword>
<protein>
    <recommendedName>
        <fullName evidence="9">Transport permease protein</fullName>
    </recommendedName>
</protein>
<evidence type="ECO:0000256" key="2">
    <source>
        <dbReference type="ARBA" id="ARBA00007783"/>
    </source>
</evidence>
<dbReference type="PROSITE" id="PS51012">
    <property type="entry name" value="ABC_TM2"/>
    <property type="match status" value="1"/>
</dbReference>
<dbReference type="AlphaFoldDB" id="A0A1Q5PWA6"/>
<keyword evidence="5" id="KW-0997">Cell inner membrane</keyword>
<evidence type="ECO:0000259" key="10">
    <source>
        <dbReference type="PROSITE" id="PS51012"/>
    </source>
</evidence>
<dbReference type="GO" id="GO:0140359">
    <property type="term" value="F:ABC-type transporter activity"/>
    <property type="evidence" value="ECO:0007669"/>
    <property type="project" value="InterPro"/>
</dbReference>
<evidence type="ECO:0000256" key="1">
    <source>
        <dbReference type="ARBA" id="ARBA00004429"/>
    </source>
</evidence>
<keyword evidence="4 9" id="KW-1003">Cell membrane</keyword>
<dbReference type="EMBL" id="MQVS01000004">
    <property type="protein sequence ID" value="OKL51847.1"/>
    <property type="molecule type" value="Genomic_DNA"/>
</dbReference>
<feature type="transmembrane region" description="Helical" evidence="9">
    <location>
        <begin position="125"/>
        <end position="147"/>
    </location>
</feature>
<dbReference type="PANTHER" id="PTHR30413">
    <property type="entry name" value="INNER MEMBRANE TRANSPORT PERMEASE"/>
    <property type="match status" value="1"/>
</dbReference>
<keyword evidence="12" id="KW-1185">Reference proteome</keyword>
<reference evidence="12" key="1">
    <citation type="submission" date="2016-12" db="EMBL/GenBank/DDBJ databases">
        <authorList>
            <person name="Meng X."/>
        </authorList>
    </citation>
    <scope>NUCLEOTIDE SEQUENCE [LARGE SCALE GENOMIC DNA]</scope>
    <source>
        <strain evidence="12">DSM 20732</strain>
    </source>
</reference>
<name>A0A1Q5PWA6_9ACTO</name>
<dbReference type="PANTHER" id="PTHR30413:SF8">
    <property type="entry name" value="TRANSPORT PERMEASE PROTEIN"/>
    <property type="match status" value="1"/>
</dbReference>
<keyword evidence="7 9" id="KW-1133">Transmembrane helix</keyword>
<feature type="transmembrane region" description="Helical" evidence="9">
    <location>
        <begin position="221"/>
        <end position="243"/>
    </location>
</feature>
<evidence type="ECO:0000256" key="5">
    <source>
        <dbReference type="ARBA" id="ARBA00022519"/>
    </source>
</evidence>
<evidence type="ECO:0000256" key="4">
    <source>
        <dbReference type="ARBA" id="ARBA00022475"/>
    </source>
</evidence>
<gene>
    <name evidence="11" type="ORF">BSZ40_04995</name>
</gene>
<evidence type="ECO:0000313" key="12">
    <source>
        <dbReference type="Proteomes" id="UP000185612"/>
    </source>
</evidence>
<keyword evidence="6 9" id="KW-0812">Transmembrane</keyword>
<dbReference type="GO" id="GO:0005886">
    <property type="term" value="C:plasma membrane"/>
    <property type="evidence" value="ECO:0007669"/>
    <property type="project" value="UniProtKB-SubCell"/>
</dbReference>
<evidence type="ECO:0000256" key="3">
    <source>
        <dbReference type="ARBA" id="ARBA00022448"/>
    </source>
</evidence>
<evidence type="ECO:0000256" key="7">
    <source>
        <dbReference type="ARBA" id="ARBA00022989"/>
    </source>
</evidence>
<dbReference type="Proteomes" id="UP000185612">
    <property type="component" value="Unassembled WGS sequence"/>
</dbReference>
<comment type="caution">
    <text evidence="11">The sequence shown here is derived from an EMBL/GenBank/DDBJ whole genome shotgun (WGS) entry which is preliminary data.</text>
</comment>
<comment type="similarity">
    <text evidence="2 9">Belongs to the ABC-2 integral membrane protein family.</text>
</comment>
<dbReference type="GO" id="GO:0015920">
    <property type="term" value="P:lipopolysaccharide transport"/>
    <property type="evidence" value="ECO:0007669"/>
    <property type="project" value="TreeGrafter"/>
</dbReference>
<keyword evidence="8 9" id="KW-0472">Membrane</keyword>
<dbReference type="Pfam" id="PF01061">
    <property type="entry name" value="ABC2_membrane"/>
    <property type="match status" value="1"/>
</dbReference>